<keyword evidence="4 8" id="KW-0812">Transmembrane</keyword>
<dbReference type="Gene3D" id="3.10.20.90">
    <property type="entry name" value="Phosphatidylinositol 3-kinase Catalytic Subunit, Chain A, domain 1"/>
    <property type="match status" value="1"/>
</dbReference>
<reference evidence="10 11" key="1">
    <citation type="submission" date="2024-03" db="EMBL/GenBank/DDBJ databases">
        <title>Actinomycetospora sp. OC33-EN08, a novel actinomycete isolated from wild orchid (Aerides multiflora).</title>
        <authorList>
            <person name="Suriyachadkun C."/>
        </authorList>
    </citation>
    <scope>NUCLEOTIDE SEQUENCE [LARGE SCALE GENOMIC DNA]</scope>
    <source>
        <strain evidence="10 11">OC33-EN08</strain>
    </source>
</reference>
<dbReference type="InterPro" id="IPR006707">
    <property type="entry name" value="T7SS_EccD"/>
</dbReference>
<evidence type="ECO:0000313" key="11">
    <source>
        <dbReference type="Proteomes" id="UP001385809"/>
    </source>
</evidence>
<feature type="transmembrane region" description="Helical" evidence="8">
    <location>
        <begin position="453"/>
        <end position="475"/>
    </location>
</feature>
<organism evidence="10 11">
    <name type="scientific">Actinomycetospora aurantiaca</name>
    <dbReference type="NCBI Taxonomy" id="3129233"/>
    <lineage>
        <taxon>Bacteria</taxon>
        <taxon>Bacillati</taxon>
        <taxon>Actinomycetota</taxon>
        <taxon>Actinomycetes</taxon>
        <taxon>Pseudonocardiales</taxon>
        <taxon>Pseudonocardiaceae</taxon>
        <taxon>Actinomycetospora</taxon>
    </lineage>
</organism>
<keyword evidence="3" id="KW-1003">Cell membrane</keyword>
<proteinExistence type="inferred from homology"/>
<feature type="transmembrane region" description="Helical" evidence="8">
    <location>
        <begin position="520"/>
        <end position="539"/>
    </location>
</feature>
<keyword evidence="5 8" id="KW-1133">Transmembrane helix</keyword>
<dbReference type="NCBIfam" id="TIGR03920">
    <property type="entry name" value="T7SS_EccD"/>
    <property type="match status" value="1"/>
</dbReference>
<keyword evidence="11" id="KW-1185">Reference proteome</keyword>
<evidence type="ECO:0000256" key="4">
    <source>
        <dbReference type="ARBA" id="ARBA00022692"/>
    </source>
</evidence>
<evidence type="ECO:0000313" key="10">
    <source>
        <dbReference type="EMBL" id="MEJ2868324.1"/>
    </source>
</evidence>
<dbReference type="Proteomes" id="UP001385809">
    <property type="component" value="Unassembled WGS sequence"/>
</dbReference>
<feature type="compositionally biased region" description="Polar residues" evidence="7">
    <location>
        <begin position="1"/>
        <end position="11"/>
    </location>
</feature>
<gene>
    <name evidence="10" type="primary">eccD</name>
    <name evidence="10" type="ORF">WCD74_11135</name>
</gene>
<evidence type="ECO:0000256" key="6">
    <source>
        <dbReference type="ARBA" id="ARBA00023136"/>
    </source>
</evidence>
<feature type="transmembrane region" description="Helical" evidence="8">
    <location>
        <begin position="177"/>
        <end position="196"/>
    </location>
</feature>
<feature type="transmembrane region" description="Helical" evidence="8">
    <location>
        <begin position="481"/>
        <end position="500"/>
    </location>
</feature>
<evidence type="ECO:0000256" key="7">
    <source>
        <dbReference type="SAM" id="MobiDB-lite"/>
    </source>
</evidence>
<dbReference type="EMBL" id="JBBEGN010000004">
    <property type="protein sequence ID" value="MEJ2868324.1"/>
    <property type="molecule type" value="Genomic_DNA"/>
</dbReference>
<feature type="transmembrane region" description="Helical" evidence="8">
    <location>
        <begin position="295"/>
        <end position="317"/>
    </location>
</feature>
<evidence type="ECO:0000256" key="2">
    <source>
        <dbReference type="ARBA" id="ARBA00006162"/>
    </source>
</evidence>
<comment type="subcellular location">
    <subcellularLocation>
        <location evidence="1">Cell membrane</location>
        <topology evidence="1">Multi-pass membrane protein</topology>
    </subcellularLocation>
</comment>
<feature type="transmembrane region" description="Helical" evidence="8">
    <location>
        <begin position="423"/>
        <end position="441"/>
    </location>
</feature>
<feature type="transmembrane region" description="Helical" evidence="8">
    <location>
        <begin position="395"/>
        <end position="417"/>
    </location>
</feature>
<protein>
    <submittedName>
        <fullName evidence="10">Type VII secretion integral membrane protein EccD</fullName>
    </submittedName>
</protein>
<comment type="caution">
    <text evidence="10">The sequence shown here is derived from an EMBL/GenBank/DDBJ whole genome shotgun (WGS) entry which is preliminary data.</text>
</comment>
<keyword evidence="6 8" id="KW-0472">Membrane</keyword>
<feature type="transmembrane region" description="Helical" evidence="8">
    <location>
        <begin position="268"/>
        <end position="288"/>
    </location>
</feature>
<feature type="region of interest" description="Disordered" evidence="7">
    <location>
        <begin position="1"/>
        <end position="42"/>
    </location>
</feature>
<evidence type="ECO:0000256" key="5">
    <source>
        <dbReference type="ARBA" id="ARBA00022989"/>
    </source>
</evidence>
<evidence type="ECO:0000256" key="1">
    <source>
        <dbReference type="ARBA" id="ARBA00004651"/>
    </source>
</evidence>
<dbReference type="Pfam" id="PF08817">
    <property type="entry name" value="YukD"/>
    <property type="match status" value="1"/>
</dbReference>
<feature type="domain" description="EccD-like transmembrane" evidence="9">
    <location>
        <begin position="174"/>
        <end position="541"/>
    </location>
</feature>
<dbReference type="RefSeq" id="WP_337694930.1">
    <property type="nucleotide sequence ID" value="NZ_JBBEGN010000004.1"/>
</dbReference>
<comment type="similarity">
    <text evidence="2">Belongs to the EccD/Snm4 family.</text>
</comment>
<sequence>MSTGNGRTTALTGPTGHRGTGTGSAAPAVSAPPPSPVPAAADPVAPLTRVSVLAPSTRADLALPGDVPVGELLGVLVELTGADDDGPPAPAWEHPAAVRSADRPGSGAWTLAPLGREPADPRHTLDDLEVLDGDQLVLRRRAEAAPAPLYDDVVDAVAGSTPAGFVPWDATWAHRTGLVAAVVAAATLLGALLAAGRGPGTAGGLVTAVLAAVVALTATVLAALAPRLARRPGPAAVLLGLATGAAAVCGLAAVGGPDGTPLTTGLGSAHLLVACALALAASGTVLLAAPHADRVALAVGVALATAAALGTVVGAVATVADAVAAARGAGPVEPAAVAAGAGAAALVLLSALPRLAVLLARLPLPQVPLSPADEDVDADPADPAVLDRRTERAHALLAGLAGGAVVVLVAAAAVLGLAPAPGWRGTLGGVLAVLLVALAALRSRSHAGAVPASVLLLGALVGAAGLGVGAAAAAPPGLPRLAVGLGAALLGAVAVLLGSLGPRRRSSPGARRAVDLAEGVAIAAVLPLACAVADLFAVVRLL</sequence>
<evidence type="ECO:0000259" key="9">
    <source>
        <dbReference type="Pfam" id="PF19053"/>
    </source>
</evidence>
<dbReference type="Pfam" id="PF19053">
    <property type="entry name" value="EccD"/>
    <property type="match status" value="1"/>
</dbReference>
<dbReference type="InterPro" id="IPR024962">
    <property type="entry name" value="YukD-like"/>
</dbReference>
<feature type="transmembrane region" description="Helical" evidence="8">
    <location>
        <begin position="202"/>
        <end position="224"/>
    </location>
</feature>
<feature type="transmembrane region" description="Helical" evidence="8">
    <location>
        <begin position="337"/>
        <end position="360"/>
    </location>
</feature>
<dbReference type="InterPro" id="IPR044049">
    <property type="entry name" value="EccD_transm"/>
</dbReference>
<evidence type="ECO:0000256" key="3">
    <source>
        <dbReference type="ARBA" id="ARBA00022475"/>
    </source>
</evidence>
<name>A0ABU8MLZ2_9PSEU</name>
<feature type="transmembrane region" description="Helical" evidence="8">
    <location>
        <begin position="236"/>
        <end position="256"/>
    </location>
</feature>
<evidence type="ECO:0000256" key="8">
    <source>
        <dbReference type="SAM" id="Phobius"/>
    </source>
</evidence>
<accession>A0ABU8MLZ2</accession>